<keyword evidence="2" id="KW-0812">Transmembrane</keyword>
<reference evidence="4 5" key="1">
    <citation type="journal article" date="2018" name="Mol. Biol. Evol.">
        <title>Broad Genomic Sampling Reveals a Smut Pathogenic Ancestry of the Fungal Clade Ustilaginomycotina.</title>
        <authorList>
            <person name="Kijpornyongpan T."/>
            <person name="Mondo S.J."/>
            <person name="Barry K."/>
            <person name="Sandor L."/>
            <person name="Lee J."/>
            <person name="Lipzen A."/>
            <person name="Pangilinan J."/>
            <person name="LaButti K."/>
            <person name="Hainaut M."/>
            <person name="Henrissat B."/>
            <person name="Grigoriev I.V."/>
            <person name="Spatafora J.W."/>
            <person name="Aime M.C."/>
        </authorList>
    </citation>
    <scope>NUCLEOTIDE SEQUENCE [LARGE SCALE GENOMIC DNA]</scope>
    <source>
        <strain evidence="4 5">MCA 5214</strain>
    </source>
</reference>
<evidence type="ECO:0008006" key="6">
    <source>
        <dbReference type="Google" id="ProtNLM"/>
    </source>
</evidence>
<name>A0A316UHR7_9BASI</name>
<dbReference type="AlphaFoldDB" id="A0A316UHR7"/>
<dbReference type="GeneID" id="37031249"/>
<feature type="compositionally biased region" description="Polar residues" evidence="1">
    <location>
        <begin position="806"/>
        <end position="816"/>
    </location>
</feature>
<feature type="region of interest" description="Disordered" evidence="1">
    <location>
        <begin position="537"/>
        <end position="611"/>
    </location>
</feature>
<proteinExistence type="predicted"/>
<evidence type="ECO:0000256" key="1">
    <source>
        <dbReference type="SAM" id="MobiDB-lite"/>
    </source>
</evidence>
<feature type="transmembrane region" description="Helical" evidence="2">
    <location>
        <begin position="305"/>
        <end position="329"/>
    </location>
</feature>
<feature type="compositionally biased region" description="Basic and acidic residues" evidence="1">
    <location>
        <begin position="954"/>
        <end position="963"/>
    </location>
</feature>
<protein>
    <recommendedName>
        <fullName evidence="6">TRP C-terminal domain-containing protein</fullName>
    </recommendedName>
</protein>
<feature type="transmembrane region" description="Helical" evidence="2">
    <location>
        <begin position="161"/>
        <end position="179"/>
    </location>
</feature>
<evidence type="ECO:0000313" key="4">
    <source>
        <dbReference type="EMBL" id="PWN24760.1"/>
    </source>
</evidence>
<feature type="region of interest" description="Disordered" evidence="1">
    <location>
        <begin position="67"/>
        <end position="129"/>
    </location>
</feature>
<dbReference type="Proteomes" id="UP000245884">
    <property type="component" value="Unassembled WGS sequence"/>
</dbReference>
<feature type="region of interest" description="Disordered" evidence="1">
    <location>
        <begin position="702"/>
        <end position="728"/>
    </location>
</feature>
<feature type="compositionally biased region" description="Low complexity" evidence="1">
    <location>
        <begin position="744"/>
        <end position="755"/>
    </location>
</feature>
<feature type="compositionally biased region" description="Low complexity" evidence="1">
    <location>
        <begin position="794"/>
        <end position="805"/>
    </location>
</feature>
<keyword evidence="5" id="KW-1185">Reference proteome</keyword>
<feature type="transmembrane region" description="Helical" evidence="2">
    <location>
        <begin position="191"/>
        <end position="210"/>
    </location>
</feature>
<feature type="region of interest" description="Disordered" evidence="1">
    <location>
        <begin position="437"/>
        <end position="465"/>
    </location>
</feature>
<feature type="compositionally biased region" description="Low complexity" evidence="1">
    <location>
        <begin position="70"/>
        <end position="92"/>
    </location>
</feature>
<feature type="signal peptide" evidence="3">
    <location>
        <begin position="1"/>
        <end position="30"/>
    </location>
</feature>
<dbReference type="EMBL" id="KZ819679">
    <property type="protein sequence ID" value="PWN24760.1"/>
    <property type="molecule type" value="Genomic_DNA"/>
</dbReference>
<evidence type="ECO:0000313" key="5">
    <source>
        <dbReference type="Proteomes" id="UP000245884"/>
    </source>
</evidence>
<feature type="chain" id="PRO_5016463447" description="TRP C-terminal domain-containing protein" evidence="3">
    <location>
        <begin position="31"/>
        <end position="993"/>
    </location>
</feature>
<keyword evidence="3" id="KW-0732">Signal</keyword>
<evidence type="ECO:0000256" key="2">
    <source>
        <dbReference type="SAM" id="Phobius"/>
    </source>
</evidence>
<evidence type="ECO:0000256" key="3">
    <source>
        <dbReference type="SAM" id="SignalP"/>
    </source>
</evidence>
<feature type="compositionally biased region" description="Pro residues" evidence="1">
    <location>
        <begin position="581"/>
        <end position="592"/>
    </location>
</feature>
<dbReference type="RefSeq" id="XP_025359372.1">
    <property type="nucleotide sequence ID" value="XM_025509426.1"/>
</dbReference>
<feature type="region of interest" description="Disordered" evidence="1">
    <location>
        <begin position="839"/>
        <end position="915"/>
    </location>
</feature>
<gene>
    <name evidence="4" type="ORF">BDZ90DRAFT_282087</name>
</gene>
<feature type="compositionally biased region" description="Low complexity" evidence="1">
    <location>
        <begin position="897"/>
        <end position="915"/>
    </location>
</feature>
<feature type="transmembrane region" description="Helical" evidence="2">
    <location>
        <begin position="230"/>
        <end position="253"/>
    </location>
</feature>
<organism evidence="4 5">
    <name type="scientific">Jaminaea rosea</name>
    <dbReference type="NCBI Taxonomy" id="1569628"/>
    <lineage>
        <taxon>Eukaryota</taxon>
        <taxon>Fungi</taxon>
        <taxon>Dikarya</taxon>
        <taxon>Basidiomycota</taxon>
        <taxon>Ustilaginomycotina</taxon>
        <taxon>Exobasidiomycetes</taxon>
        <taxon>Microstromatales</taxon>
        <taxon>Microstromatales incertae sedis</taxon>
        <taxon>Jaminaea</taxon>
    </lineage>
</organism>
<keyword evidence="2" id="KW-1133">Transmembrane helix</keyword>
<accession>A0A316UHR7</accession>
<feature type="region of interest" description="Disordered" evidence="1">
    <location>
        <begin position="744"/>
        <end position="827"/>
    </location>
</feature>
<feature type="compositionally biased region" description="Polar residues" evidence="1">
    <location>
        <begin position="761"/>
        <end position="774"/>
    </location>
</feature>
<feature type="region of interest" description="Disordered" evidence="1">
    <location>
        <begin position="947"/>
        <end position="993"/>
    </location>
</feature>
<feature type="compositionally biased region" description="Polar residues" evidence="1">
    <location>
        <begin position="437"/>
        <end position="446"/>
    </location>
</feature>
<keyword evidence="2" id="KW-0472">Membrane</keyword>
<sequence length="993" mass="106278">MRYQRLLLAPFELLLATTLLGLLLTTCASASRHAGLNRQGDGAWAFADDADDFSSYDIPDFTPWSRPVQSASHTTASSASATSHHLNATSASPITPFPQPTSHTAYDPPSSPSDNGALLSPPDFPEQQHTMTAEQLAADRWSTTLKLSSSQIDFSTLTGDLLPMILAAFSIPASVWLNLHRANTKQPQSLFNSHLPIFGSILFGLGALVQQLRGPQQLEYHANLTSTSAALSYLTAVLTGSACLPILLWLVLFHPAPTAAMILVKQGSRLPLNFTWLSSLGRRPLTMAWKTTHQWRSPAFDPTRAGLLLLAVLVPVLEVAWRCAFVHHYQQGLRLQHASAIMQLLFAAVRSFTLFVDARKALPRGGTLKARLLAIAAVEMSLLHSLVSNIVSLCIPVSIEAPFFRNLRALEYLGYLFASLLLHHACLRLDCEPIRPPTTQRRSPSAGQPWPNLESPALSTPSSAGSLQVPFSRYHHHNAASGGTLNQAGPQDVRRLSKRIQPPGLLDHVQIRGTTEIRISSSSSRPAAPIALEESTADGAISPPFDFDEDHDDSFPEQMLSPVSTATALRPADKSSNEPLTPQPGIPLPPLPNTVRRKPAPAFPYPPAAARRKPWATPRLASLVRPASTPSSRDSSGSALLMQDLDAFPKPPVTSAPWSKRLARNLSAAATARRRNKSKTSQHSDIDAVAAAALSSTSILGQREQAEGVSTVPTSWAASEARPETADTHRTHVTVTSFFNWQQAHQHLAQQTQQQPRKSGDTGQSTINLRSSNGFPAVPGRAFFGHSNSNGTTSSPPRLSAASPSCQQRGGHSSASGDCGERSTSHFPWRDSALLRNRAGGGASKAGENPFTAAADSDNEEEAQLDVQADPTSSSALPTPLLTPDSEERADPVLSLASKSRNRSSTRTSVATTTTSLSLGSLARTLSPAIPSSVCATSTTLQNCAAARGSAVESDTHTRRDGQEVTAGQDVQEEVDEAFVTPATKPATPAERG</sequence>